<dbReference type="SUPFAM" id="SSF46785">
    <property type="entry name" value="Winged helix' DNA-binding domain"/>
    <property type="match status" value="1"/>
</dbReference>
<feature type="region of interest" description="Disordered" evidence="4">
    <location>
        <begin position="394"/>
        <end position="414"/>
    </location>
</feature>
<feature type="compositionally biased region" description="Polar residues" evidence="4">
    <location>
        <begin position="405"/>
        <end position="414"/>
    </location>
</feature>
<dbReference type="SMART" id="SM00345">
    <property type="entry name" value="HTH_GNTR"/>
    <property type="match status" value="1"/>
</dbReference>
<keyword evidence="1" id="KW-0805">Transcription regulation</keyword>
<dbReference type="RefSeq" id="WP_321545160.1">
    <property type="nucleotide sequence ID" value="NZ_JAXIVS010000002.1"/>
</dbReference>
<evidence type="ECO:0000256" key="1">
    <source>
        <dbReference type="ARBA" id="ARBA00023015"/>
    </source>
</evidence>
<name>A0ABU5GZ59_9BACT</name>
<dbReference type="InterPro" id="IPR036388">
    <property type="entry name" value="WH-like_DNA-bd_sf"/>
</dbReference>
<feature type="compositionally biased region" description="Low complexity" evidence="4">
    <location>
        <begin position="351"/>
        <end position="365"/>
    </location>
</feature>
<dbReference type="PANTHER" id="PTHR43537:SF5">
    <property type="entry name" value="UXU OPERON TRANSCRIPTIONAL REGULATOR"/>
    <property type="match status" value="1"/>
</dbReference>
<gene>
    <name evidence="6" type="ORF">SYV04_08590</name>
</gene>
<dbReference type="Gene3D" id="1.10.10.10">
    <property type="entry name" value="Winged helix-like DNA-binding domain superfamily/Winged helix DNA-binding domain"/>
    <property type="match status" value="1"/>
</dbReference>
<dbReference type="InterPro" id="IPR000524">
    <property type="entry name" value="Tscrpt_reg_HTH_GntR"/>
</dbReference>
<evidence type="ECO:0000256" key="3">
    <source>
        <dbReference type="ARBA" id="ARBA00023163"/>
    </source>
</evidence>
<evidence type="ECO:0000256" key="2">
    <source>
        <dbReference type="ARBA" id="ARBA00023125"/>
    </source>
</evidence>
<dbReference type="PRINTS" id="PR00035">
    <property type="entry name" value="HTHGNTR"/>
</dbReference>
<dbReference type="Proteomes" id="UP001291309">
    <property type="component" value="Unassembled WGS sequence"/>
</dbReference>
<dbReference type="CDD" id="cd07377">
    <property type="entry name" value="WHTH_GntR"/>
    <property type="match status" value="1"/>
</dbReference>
<keyword evidence="2" id="KW-0238">DNA-binding</keyword>
<dbReference type="PROSITE" id="PS50949">
    <property type="entry name" value="HTH_GNTR"/>
    <property type="match status" value="1"/>
</dbReference>
<evidence type="ECO:0000313" key="6">
    <source>
        <dbReference type="EMBL" id="MDY7226440.1"/>
    </source>
</evidence>
<accession>A0ABU5GZ59</accession>
<proteinExistence type="predicted"/>
<dbReference type="PANTHER" id="PTHR43537">
    <property type="entry name" value="TRANSCRIPTIONAL REGULATOR, GNTR FAMILY"/>
    <property type="match status" value="1"/>
</dbReference>
<feature type="domain" description="HTH gntR-type" evidence="5">
    <location>
        <begin position="4"/>
        <end position="73"/>
    </location>
</feature>
<organism evidence="6 7">
    <name type="scientific">Hyalangium rubrum</name>
    <dbReference type="NCBI Taxonomy" id="3103134"/>
    <lineage>
        <taxon>Bacteria</taxon>
        <taxon>Pseudomonadati</taxon>
        <taxon>Myxococcota</taxon>
        <taxon>Myxococcia</taxon>
        <taxon>Myxococcales</taxon>
        <taxon>Cystobacterineae</taxon>
        <taxon>Archangiaceae</taxon>
        <taxon>Hyalangium</taxon>
    </lineage>
</organism>
<keyword evidence="7" id="KW-1185">Reference proteome</keyword>
<reference evidence="6 7" key="1">
    <citation type="submission" date="2023-12" db="EMBL/GenBank/DDBJ databases">
        <title>the genome sequence of Hyalangium sp. s54d21.</title>
        <authorList>
            <person name="Zhang X."/>
        </authorList>
    </citation>
    <scope>NUCLEOTIDE SEQUENCE [LARGE SCALE GENOMIC DNA]</scope>
    <source>
        <strain evidence="7">s54d21</strain>
    </source>
</reference>
<protein>
    <submittedName>
        <fullName evidence="6">GntR family transcriptional regulator</fullName>
    </submittedName>
</protein>
<feature type="region of interest" description="Disordered" evidence="4">
    <location>
        <begin position="240"/>
        <end position="272"/>
    </location>
</feature>
<dbReference type="EMBL" id="JAXIVS010000002">
    <property type="protein sequence ID" value="MDY7226440.1"/>
    <property type="molecule type" value="Genomic_DNA"/>
</dbReference>
<evidence type="ECO:0000313" key="7">
    <source>
        <dbReference type="Proteomes" id="UP001291309"/>
    </source>
</evidence>
<evidence type="ECO:0000256" key="4">
    <source>
        <dbReference type="SAM" id="MobiDB-lite"/>
    </source>
</evidence>
<dbReference type="Pfam" id="PF00392">
    <property type="entry name" value="GntR"/>
    <property type="match status" value="1"/>
</dbReference>
<comment type="caution">
    <text evidence="6">The sequence shown here is derived from an EMBL/GenBank/DDBJ whole genome shotgun (WGS) entry which is preliminary data.</text>
</comment>
<evidence type="ECO:0000259" key="5">
    <source>
        <dbReference type="PROSITE" id="PS50949"/>
    </source>
</evidence>
<dbReference type="InterPro" id="IPR036390">
    <property type="entry name" value="WH_DNA-bd_sf"/>
</dbReference>
<sequence>MERMGLVWRVEQDLERIISLGQLPKGGQLPGEQTLAQRYGVSRATVREALLRLAARGLVVQHPGRKSRAVALEQALTLENLSVALHAQSQASPQSRQLLEGFWALKRETAVEVLSACCEHSSEADLKRLLEACLLLEEAVRWEPQPRWAQREFELLRLAARTAERPGHLLLLQSLERSFWGMVDRAEFQLDSQAVLQWAKCAYEGLSQRDAQALRRQLPALLQASDERLLSKVWPAHDAPATPQALPMHMPPGTQSPARLQSARDELPEAASAKLPVDTTARAYESAKEDSHEAAQTDTCVGPLSVPGAPEYQVIPAQGTMGAPAGGELHKPVWLSDRFLTGAGDGPPCRGASSPGFGAPPGALGSRAADHLRIDEVSLRSDGWVSCEDKATLERGGSSGVSFDEASSTQDPVT</sequence>
<feature type="region of interest" description="Disordered" evidence="4">
    <location>
        <begin position="345"/>
        <end position="365"/>
    </location>
</feature>
<keyword evidence="3" id="KW-0804">Transcription</keyword>